<dbReference type="Gene3D" id="1.10.510.10">
    <property type="entry name" value="Transferase(Phosphotransferase) domain 1"/>
    <property type="match status" value="1"/>
</dbReference>
<keyword evidence="2 5" id="KW-0547">Nucleotide-binding</keyword>
<keyword evidence="6" id="KW-0812">Transmembrane</keyword>
<dbReference type="GO" id="GO:0004674">
    <property type="term" value="F:protein serine/threonine kinase activity"/>
    <property type="evidence" value="ECO:0007669"/>
    <property type="project" value="UniProtKB-KW"/>
</dbReference>
<dbReference type="InterPro" id="IPR011009">
    <property type="entry name" value="Kinase-like_dom_sf"/>
</dbReference>
<dbReference type="Gene3D" id="3.30.200.20">
    <property type="entry name" value="Phosphorylase Kinase, domain 1"/>
    <property type="match status" value="1"/>
</dbReference>
<evidence type="ECO:0000256" key="4">
    <source>
        <dbReference type="ARBA" id="ARBA00022840"/>
    </source>
</evidence>
<accession>A0A5R8KJY8</accession>
<evidence type="ECO:0000313" key="8">
    <source>
        <dbReference type="EMBL" id="TLD72638.1"/>
    </source>
</evidence>
<organism evidence="8 9">
    <name type="scientific">Phragmitibacter flavus</name>
    <dbReference type="NCBI Taxonomy" id="2576071"/>
    <lineage>
        <taxon>Bacteria</taxon>
        <taxon>Pseudomonadati</taxon>
        <taxon>Verrucomicrobiota</taxon>
        <taxon>Verrucomicrobiia</taxon>
        <taxon>Verrucomicrobiales</taxon>
        <taxon>Verrucomicrobiaceae</taxon>
        <taxon>Phragmitibacter</taxon>
    </lineage>
</organism>
<keyword evidence="1" id="KW-0808">Transferase</keyword>
<comment type="caution">
    <text evidence="8">The sequence shown here is derived from an EMBL/GenBank/DDBJ whole genome shotgun (WGS) entry which is preliminary data.</text>
</comment>
<feature type="transmembrane region" description="Helical" evidence="6">
    <location>
        <begin position="424"/>
        <end position="446"/>
    </location>
</feature>
<evidence type="ECO:0000256" key="1">
    <source>
        <dbReference type="ARBA" id="ARBA00022679"/>
    </source>
</evidence>
<feature type="binding site" evidence="5">
    <location>
        <position position="129"/>
    </location>
    <ligand>
        <name>ATP</name>
        <dbReference type="ChEBI" id="CHEBI:30616"/>
    </ligand>
</feature>
<dbReference type="PROSITE" id="PS00107">
    <property type="entry name" value="PROTEIN_KINASE_ATP"/>
    <property type="match status" value="1"/>
</dbReference>
<keyword evidence="9" id="KW-1185">Reference proteome</keyword>
<evidence type="ECO:0000256" key="6">
    <source>
        <dbReference type="SAM" id="Phobius"/>
    </source>
</evidence>
<dbReference type="CDD" id="cd14014">
    <property type="entry name" value="STKc_PknB_like"/>
    <property type="match status" value="1"/>
</dbReference>
<dbReference type="Pfam" id="PF00069">
    <property type="entry name" value="Pkinase"/>
    <property type="match status" value="1"/>
</dbReference>
<feature type="domain" description="Protein kinase" evidence="7">
    <location>
        <begin position="99"/>
        <end position="397"/>
    </location>
</feature>
<reference evidence="8 9" key="1">
    <citation type="submission" date="2019-05" db="EMBL/GenBank/DDBJ databases">
        <title>Verrucobacter flavum gen. nov., sp. nov. a new member of the family Verrucomicrobiaceae.</title>
        <authorList>
            <person name="Szuroczki S."/>
            <person name="Abbaszade G."/>
            <person name="Szabo A."/>
            <person name="Felfoldi T."/>
            <person name="Schumann P."/>
            <person name="Boka K."/>
            <person name="Keki Z."/>
            <person name="Toumi M."/>
            <person name="Toth E."/>
        </authorList>
    </citation>
    <scope>NUCLEOTIDE SEQUENCE [LARGE SCALE GENOMIC DNA]</scope>
    <source>
        <strain evidence="8 9">MG-N-17</strain>
    </source>
</reference>
<dbReference type="AlphaFoldDB" id="A0A5R8KJY8"/>
<dbReference type="InterPro" id="IPR008271">
    <property type="entry name" value="Ser/Thr_kinase_AS"/>
</dbReference>
<keyword evidence="8" id="KW-0723">Serine/threonine-protein kinase</keyword>
<evidence type="ECO:0000259" key="7">
    <source>
        <dbReference type="PROSITE" id="PS50011"/>
    </source>
</evidence>
<gene>
    <name evidence="8" type="ORF">FEM03_00750</name>
</gene>
<proteinExistence type="predicted"/>
<dbReference type="PANTHER" id="PTHR43289:SF6">
    <property type="entry name" value="SERINE_THREONINE-PROTEIN KINASE NEKL-3"/>
    <property type="match status" value="1"/>
</dbReference>
<evidence type="ECO:0000313" key="9">
    <source>
        <dbReference type="Proteomes" id="UP000306196"/>
    </source>
</evidence>
<dbReference type="PROSITE" id="PS50011">
    <property type="entry name" value="PROTEIN_KINASE_DOM"/>
    <property type="match status" value="1"/>
</dbReference>
<dbReference type="Proteomes" id="UP000306196">
    <property type="component" value="Unassembled WGS sequence"/>
</dbReference>
<dbReference type="EMBL" id="VAUV01000001">
    <property type="protein sequence ID" value="TLD72638.1"/>
    <property type="molecule type" value="Genomic_DNA"/>
</dbReference>
<keyword evidence="4 5" id="KW-0067">ATP-binding</keyword>
<sequence>MESSLNQEVDTLIFETALSLEDESLRQEFLKRTFKDDPKGQDRMERLLESAGEATSFFLEAREARDQLAGGLVGELPQRPAVADDPSTTVELGATIGDYRLLRCLGSGGSGNVYEAEQAHPVKRRVALKIFHLDTESVLAKARFDIERQALAIMDHPNIAKVLDVGGFHNGNPYFVLELVEGIPITRYCDENKLDIRQRIELFIQVCDAIQHAHSKRIIHRDIKPSNVLVGGSGNQRVTKVIDFSIAKAVVADYKVQPLITGHDQFIGTPAYMSPEQVEMIGIDIDTRSDVYSLGVLFYELLTSATPLDFHKLPNSGMSGIRKAILDNQYLKPSTRLGEFSASEAQAIADARGTDPVRLLSSIKGDLDWIVMKALDKDRNARYETANALMLDLKRHLDNKPVAARKPNGLYTFTKFVRRNRVPFFSALAAILSILFGFGTSTTLYLREKAALKEQERLSLEAERSRDQELRLRRQAQSRANVSYAAFLLGEGKVSEADELLQLNPLVSIEPSKEASSVFRTLGNWYATYDRWSEAVECYRLMAQATKMNRAEEILRGTDLLVTAPALLKLGDNIGYEKFRQETLARHLPVSDSLQAEHILKACLITKASPQMLQQLEGAAALCEKQINEYVEGPFPAWEGLSLSLYYYRKGNFAKVIEIGQRTIFSPNIREICAAALRVLMAVSHRELGNLEESKAGLESARSIIRKPRVDNTNEEKAIFPKWYDWEIASLLLAEAEKTP</sequence>
<keyword evidence="3 8" id="KW-0418">Kinase</keyword>
<keyword evidence="6" id="KW-1133">Transmembrane helix</keyword>
<dbReference type="SUPFAM" id="SSF56112">
    <property type="entry name" value="Protein kinase-like (PK-like)"/>
    <property type="match status" value="1"/>
</dbReference>
<evidence type="ECO:0000256" key="2">
    <source>
        <dbReference type="ARBA" id="ARBA00022741"/>
    </source>
</evidence>
<dbReference type="RefSeq" id="WP_138084261.1">
    <property type="nucleotide sequence ID" value="NZ_VAUV01000001.1"/>
</dbReference>
<keyword evidence="6" id="KW-0472">Membrane</keyword>
<evidence type="ECO:0000256" key="3">
    <source>
        <dbReference type="ARBA" id="ARBA00022777"/>
    </source>
</evidence>
<evidence type="ECO:0000256" key="5">
    <source>
        <dbReference type="PROSITE-ProRule" id="PRU10141"/>
    </source>
</evidence>
<dbReference type="SMART" id="SM00220">
    <property type="entry name" value="S_TKc"/>
    <property type="match status" value="1"/>
</dbReference>
<dbReference type="PANTHER" id="PTHR43289">
    <property type="entry name" value="MITOGEN-ACTIVATED PROTEIN KINASE KINASE KINASE 20-RELATED"/>
    <property type="match status" value="1"/>
</dbReference>
<dbReference type="PROSITE" id="PS00108">
    <property type="entry name" value="PROTEIN_KINASE_ST"/>
    <property type="match status" value="1"/>
</dbReference>
<dbReference type="InterPro" id="IPR000719">
    <property type="entry name" value="Prot_kinase_dom"/>
</dbReference>
<dbReference type="OrthoDB" id="9783151at2"/>
<protein>
    <submittedName>
        <fullName evidence="8">Serine/threonine protein kinase</fullName>
    </submittedName>
</protein>
<name>A0A5R8KJY8_9BACT</name>
<dbReference type="InterPro" id="IPR017441">
    <property type="entry name" value="Protein_kinase_ATP_BS"/>
</dbReference>
<dbReference type="GO" id="GO:0005524">
    <property type="term" value="F:ATP binding"/>
    <property type="evidence" value="ECO:0007669"/>
    <property type="project" value="UniProtKB-UniRule"/>
</dbReference>